<dbReference type="RefSeq" id="WP_094287178.1">
    <property type="nucleotide sequence ID" value="NZ_JAMXHW010000004.1"/>
</dbReference>
<evidence type="ECO:0000256" key="2">
    <source>
        <dbReference type="ARBA" id="ARBA00008571"/>
    </source>
</evidence>
<dbReference type="OrthoDB" id="9180899at2"/>
<accession>A0A235EQF1</accession>
<dbReference type="AlphaFoldDB" id="A0A235EQF1"/>
<dbReference type="InterPro" id="IPR005631">
    <property type="entry name" value="SDH"/>
</dbReference>
<dbReference type="Proteomes" id="UP000215441">
    <property type="component" value="Unassembled WGS sequence"/>
</dbReference>
<organism evidence="6 7">
    <name type="scientific">Acidovorax kalamii</name>
    <dbReference type="NCBI Taxonomy" id="2004485"/>
    <lineage>
        <taxon>Bacteria</taxon>
        <taxon>Pseudomonadati</taxon>
        <taxon>Pseudomonadota</taxon>
        <taxon>Betaproteobacteria</taxon>
        <taxon>Burkholderiales</taxon>
        <taxon>Comamonadaceae</taxon>
        <taxon>Acidovorax</taxon>
    </lineage>
</organism>
<dbReference type="Gene3D" id="1.10.150.250">
    <property type="entry name" value="Flavinator of succinate dehydrogenase"/>
    <property type="match status" value="1"/>
</dbReference>
<dbReference type="PANTHER" id="PTHR39585:SF1">
    <property type="entry name" value="FAD ASSEMBLY FACTOR SDHE"/>
    <property type="match status" value="1"/>
</dbReference>
<evidence type="ECO:0000313" key="7">
    <source>
        <dbReference type="Proteomes" id="UP000215441"/>
    </source>
</evidence>
<dbReference type="InterPro" id="IPR036714">
    <property type="entry name" value="SDH_sf"/>
</dbReference>
<sequence length="108" mass="12162">MESTSTTTTPAAASPLLDARELSKLHWRCRRGLLENDLFIEQFFTRYESSLTQRHAQGMRALMDLADNDLLDLLLQRREPAGEQDTEEAREVLGMLRQSGGTPTALQA</sequence>
<dbReference type="GO" id="GO:0006105">
    <property type="term" value="P:succinate metabolic process"/>
    <property type="evidence" value="ECO:0007669"/>
    <property type="project" value="TreeGrafter"/>
</dbReference>
<evidence type="ECO:0000256" key="1">
    <source>
        <dbReference type="ARBA" id="ARBA00004496"/>
    </source>
</evidence>
<dbReference type="Pfam" id="PF03937">
    <property type="entry name" value="Sdh5"/>
    <property type="match status" value="1"/>
</dbReference>
<evidence type="ECO:0000256" key="4">
    <source>
        <dbReference type="ARBA" id="ARBA00022490"/>
    </source>
</evidence>
<gene>
    <name evidence="6" type="ORF">CBY09_05350</name>
</gene>
<keyword evidence="7" id="KW-1185">Reference proteome</keyword>
<evidence type="ECO:0000313" key="6">
    <source>
        <dbReference type="EMBL" id="OYD51254.1"/>
    </source>
</evidence>
<dbReference type="InterPro" id="IPR050531">
    <property type="entry name" value="SdhE_FAD_assembly_factor"/>
</dbReference>
<keyword evidence="5" id="KW-0143">Chaperone</keyword>
<comment type="subcellular location">
    <subcellularLocation>
        <location evidence="1">Cytoplasm</location>
    </subcellularLocation>
</comment>
<dbReference type="GO" id="GO:0005737">
    <property type="term" value="C:cytoplasm"/>
    <property type="evidence" value="ECO:0007669"/>
    <property type="project" value="UniProtKB-SubCell"/>
</dbReference>
<dbReference type="EMBL" id="NOIG01000004">
    <property type="protein sequence ID" value="OYD51254.1"/>
    <property type="molecule type" value="Genomic_DNA"/>
</dbReference>
<dbReference type="SUPFAM" id="SSF109910">
    <property type="entry name" value="YgfY-like"/>
    <property type="match status" value="1"/>
</dbReference>
<keyword evidence="4" id="KW-0963">Cytoplasm</keyword>
<evidence type="ECO:0000256" key="3">
    <source>
        <dbReference type="ARBA" id="ARBA00019418"/>
    </source>
</evidence>
<reference evidence="6 7" key="1">
    <citation type="submission" date="2017-07" db="EMBL/GenBank/DDBJ databases">
        <title>Acidovorax KNDSW TSA 6 genome sequence and assembly.</title>
        <authorList>
            <person name="Mayilraj S."/>
        </authorList>
    </citation>
    <scope>NUCLEOTIDE SEQUENCE [LARGE SCALE GENOMIC DNA]</scope>
    <source>
        <strain evidence="6 7">KNDSW-TSA6</strain>
    </source>
</reference>
<dbReference type="PANTHER" id="PTHR39585">
    <property type="entry name" value="FAD ASSEMBLY FACTOR SDHE"/>
    <property type="match status" value="1"/>
</dbReference>
<name>A0A235EQF1_9BURK</name>
<comment type="similarity">
    <text evidence="2">Belongs to the SdhE FAD assembly factor family.</text>
</comment>
<comment type="caution">
    <text evidence="6">The sequence shown here is derived from an EMBL/GenBank/DDBJ whole genome shotgun (WGS) entry which is preliminary data.</text>
</comment>
<proteinExistence type="inferred from homology"/>
<evidence type="ECO:0000256" key="5">
    <source>
        <dbReference type="ARBA" id="ARBA00023186"/>
    </source>
</evidence>
<protein>
    <recommendedName>
        <fullName evidence="3">FAD assembly factor SdhE</fullName>
    </recommendedName>
</protein>